<proteinExistence type="inferred from homology"/>
<sequence length="352" mass="37376">MITDHPWLGSLFGDEVVAGLWSADTQLGHYRAFEKALAAGLAASRRVPQDQAARAIEAVDRAEIDLSSLAKSTLRDGLPLPDFVRQLRAAAGPDEKAIHTGATSQDVLDTALSLTLRDVTAVLVERVQALDAGFRRLVSAQGDAPMMGRTRMQAALPITVADRVRTWRQPLAEHAAGLDALRPRIERLQLGGAVGTRNGWDRDGEAIATHVAQALGLSAAPVWHTDRAAIADYAGRLSLVTGSLGKFGQDVALMAQQGVDEITLAGGGGSSAMPHKSNPVLAELLVTLARYNATQVGGLHHALIHEQERSGAAWMLEWMILPAMTVATARSLTAALDLCSRIERIGTPAPKA</sequence>
<dbReference type="Pfam" id="PF00206">
    <property type="entry name" value="Lyase_1"/>
    <property type="match status" value="1"/>
</dbReference>
<dbReference type="GO" id="GO:0047472">
    <property type="term" value="F:3-carboxy-cis,cis-muconate cycloisomerase activity"/>
    <property type="evidence" value="ECO:0007669"/>
    <property type="project" value="UniProtKB-EC"/>
</dbReference>
<dbReference type="InterPro" id="IPR008948">
    <property type="entry name" value="L-Aspartase-like"/>
</dbReference>
<accession>A0ABX7FDZ9</accession>
<dbReference type="PRINTS" id="PR00149">
    <property type="entry name" value="FUMRATELYASE"/>
</dbReference>
<evidence type="ECO:0000313" key="3">
    <source>
        <dbReference type="EMBL" id="QRF68623.1"/>
    </source>
</evidence>
<dbReference type="InterPro" id="IPR000362">
    <property type="entry name" value="Fumarate_lyase_fam"/>
</dbReference>
<dbReference type="RefSeq" id="WP_023851549.1">
    <property type="nucleotide sequence ID" value="NZ_CP047167.1"/>
</dbReference>
<dbReference type="InterPro" id="IPR020557">
    <property type="entry name" value="Fumarate_lyase_CS"/>
</dbReference>
<evidence type="ECO:0000256" key="1">
    <source>
        <dbReference type="ARBA" id="ARBA00034772"/>
    </source>
</evidence>
<dbReference type="PRINTS" id="PR00145">
    <property type="entry name" value="ARGSUCLYASE"/>
</dbReference>
<dbReference type="EC" id="5.5.1.2" evidence="3"/>
<evidence type="ECO:0000313" key="4">
    <source>
        <dbReference type="Proteomes" id="UP000596387"/>
    </source>
</evidence>
<dbReference type="NCBIfam" id="NF004631">
    <property type="entry name" value="PRK05975.1"/>
    <property type="match status" value="1"/>
</dbReference>
<gene>
    <name evidence="3" type="ORF">GQA70_19750</name>
</gene>
<dbReference type="SUPFAM" id="SSF48557">
    <property type="entry name" value="L-aspartase-like"/>
    <property type="match status" value="1"/>
</dbReference>
<evidence type="ECO:0000259" key="2">
    <source>
        <dbReference type="Pfam" id="PF00206"/>
    </source>
</evidence>
<organism evidence="3 4">
    <name type="scientific">Ponticoccus alexandrii</name>
    <dbReference type="NCBI Taxonomy" id="1943633"/>
    <lineage>
        <taxon>Bacteria</taxon>
        <taxon>Pseudomonadati</taxon>
        <taxon>Pseudomonadota</taxon>
        <taxon>Alphaproteobacteria</taxon>
        <taxon>Rhodobacterales</taxon>
        <taxon>Roseobacteraceae</taxon>
        <taxon>Ponticoccus</taxon>
    </lineage>
</organism>
<name>A0ABX7FDZ9_9RHOB</name>
<protein>
    <submittedName>
        <fullName evidence="3">3-carboxy-cis,cis-muconate cycloisomerase</fullName>
        <ecNumber evidence="3">5.5.1.2</ecNumber>
    </submittedName>
</protein>
<reference evidence="3 4" key="1">
    <citation type="submission" date="2019-12" db="EMBL/GenBank/DDBJ databases">
        <title>Complete Genome Sequence of a Quorum-Sensing Bacterium,Rhodobacteraceae bacterium C31, Isolated from a marine microalgae symbiotic bacteria.</title>
        <authorList>
            <person name="Zhang Y."/>
        </authorList>
    </citation>
    <scope>NUCLEOTIDE SEQUENCE [LARGE SCALE GENOMIC DNA]</scope>
    <source>
        <strain evidence="3 4">C31</strain>
        <plasmid evidence="3 4">p-SCP1</plasmid>
    </source>
</reference>
<keyword evidence="4" id="KW-1185">Reference proteome</keyword>
<dbReference type="PANTHER" id="PTHR43172:SF2">
    <property type="entry name" value="ADENYLOSUCCINATE LYASE C-TERMINAL DOMAIN-CONTAINING PROTEIN"/>
    <property type="match status" value="1"/>
</dbReference>
<dbReference type="Proteomes" id="UP000596387">
    <property type="component" value="Plasmid p-SCP1"/>
</dbReference>
<dbReference type="InterPro" id="IPR022761">
    <property type="entry name" value="Fumarate_lyase_N"/>
</dbReference>
<geneLocation type="plasmid" evidence="3 4">
    <name>p-SCP1</name>
</geneLocation>
<keyword evidence="3" id="KW-0413">Isomerase</keyword>
<dbReference type="Gene3D" id="1.20.200.10">
    <property type="entry name" value="Fumarase/aspartase (Central domain)"/>
    <property type="match status" value="1"/>
</dbReference>
<keyword evidence="3" id="KW-0614">Plasmid</keyword>
<dbReference type="PROSITE" id="PS00163">
    <property type="entry name" value="FUMARATE_LYASES"/>
    <property type="match status" value="1"/>
</dbReference>
<comment type="similarity">
    <text evidence="1">Belongs to the class-II fumarase/aspartase family.</text>
</comment>
<feature type="domain" description="Fumarate lyase N-terminal" evidence="2">
    <location>
        <begin position="95"/>
        <end position="289"/>
    </location>
</feature>
<dbReference type="PANTHER" id="PTHR43172">
    <property type="entry name" value="ADENYLOSUCCINATE LYASE"/>
    <property type="match status" value="1"/>
</dbReference>
<dbReference type="EMBL" id="CP047167">
    <property type="protein sequence ID" value="QRF68623.1"/>
    <property type="molecule type" value="Genomic_DNA"/>
</dbReference>